<dbReference type="AlphaFoldDB" id="G3GSL0"/>
<sequence>MCSRVYSNSAHTEYCKSSWYCSVWRPVFSEGQKLKPNAKRLTFLLRLHQPCWQMHNYK</sequence>
<dbReference type="InParanoid" id="G3GSL0"/>
<evidence type="ECO:0000313" key="1">
    <source>
        <dbReference type="EMBL" id="EGV96375.1"/>
    </source>
</evidence>
<dbReference type="EMBL" id="JH000012">
    <property type="protein sequence ID" value="EGV96375.1"/>
    <property type="molecule type" value="Genomic_DNA"/>
</dbReference>
<accession>G3GSL0</accession>
<reference evidence="2" key="1">
    <citation type="journal article" date="2011" name="Nat. Biotechnol.">
        <title>The genomic sequence of the Chinese hamster ovary (CHO)-K1 cell line.</title>
        <authorList>
            <person name="Xu X."/>
            <person name="Nagarajan H."/>
            <person name="Lewis N.E."/>
            <person name="Pan S."/>
            <person name="Cai Z."/>
            <person name="Liu X."/>
            <person name="Chen W."/>
            <person name="Xie M."/>
            <person name="Wang W."/>
            <person name="Hammond S."/>
            <person name="Andersen M.R."/>
            <person name="Neff N."/>
            <person name="Passarelli B."/>
            <person name="Koh W."/>
            <person name="Fan H.C."/>
            <person name="Wang J."/>
            <person name="Gui Y."/>
            <person name="Lee K.H."/>
            <person name="Betenbaugh M.J."/>
            <person name="Quake S.R."/>
            <person name="Famili I."/>
            <person name="Palsson B.O."/>
            <person name="Wang J."/>
        </authorList>
    </citation>
    <scope>NUCLEOTIDE SEQUENCE [LARGE SCALE GENOMIC DNA]</scope>
    <source>
        <strain evidence="2">CHO K1 cell line</strain>
    </source>
</reference>
<gene>
    <name evidence="1" type="ORF">I79_000626</name>
</gene>
<dbReference type="Proteomes" id="UP000001075">
    <property type="component" value="Unassembled WGS sequence"/>
</dbReference>
<proteinExistence type="predicted"/>
<evidence type="ECO:0000313" key="2">
    <source>
        <dbReference type="Proteomes" id="UP000001075"/>
    </source>
</evidence>
<organism evidence="1 2">
    <name type="scientific">Cricetulus griseus</name>
    <name type="common">Chinese hamster</name>
    <name type="synonym">Cricetulus barabensis griseus</name>
    <dbReference type="NCBI Taxonomy" id="10029"/>
    <lineage>
        <taxon>Eukaryota</taxon>
        <taxon>Metazoa</taxon>
        <taxon>Chordata</taxon>
        <taxon>Craniata</taxon>
        <taxon>Vertebrata</taxon>
        <taxon>Euteleostomi</taxon>
        <taxon>Mammalia</taxon>
        <taxon>Eutheria</taxon>
        <taxon>Euarchontoglires</taxon>
        <taxon>Glires</taxon>
        <taxon>Rodentia</taxon>
        <taxon>Myomorpha</taxon>
        <taxon>Muroidea</taxon>
        <taxon>Cricetidae</taxon>
        <taxon>Cricetinae</taxon>
        <taxon>Cricetulus</taxon>
    </lineage>
</organism>
<protein>
    <submittedName>
        <fullName evidence="1">Uncharacterized protein</fullName>
    </submittedName>
</protein>
<name>G3GSL0_CRIGR</name>